<dbReference type="Gene3D" id="1.20.1250.20">
    <property type="entry name" value="MFS general substrate transporter like domains"/>
    <property type="match status" value="1"/>
</dbReference>
<keyword evidence="4 5" id="KW-0472">Membrane</keyword>
<feature type="transmembrane region" description="Helical" evidence="5">
    <location>
        <begin position="142"/>
        <end position="165"/>
    </location>
</feature>
<evidence type="ECO:0000313" key="8">
    <source>
        <dbReference type="Proteomes" id="UP000191040"/>
    </source>
</evidence>
<feature type="domain" description="Major facilitator superfamily (MFS) profile" evidence="6">
    <location>
        <begin position="18"/>
        <end position="484"/>
    </location>
</feature>
<feature type="transmembrane region" description="Helical" evidence="5">
    <location>
        <begin position="239"/>
        <end position="257"/>
    </location>
</feature>
<dbReference type="InterPro" id="IPR036259">
    <property type="entry name" value="MFS_trans_sf"/>
</dbReference>
<keyword evidence="3 5" id="KW-1133">Transmembrane helix</keyword>
<dbReference type="EMBL" id="LT796768">
    <property type="protein sequence ID" value="SKB05897.1"/>
    <property type="molecule type" value="Genomic_DNA"/>
</dbReference>
<feature type="transmembrane region" description="Helical" evidence="5">
    <location>
        <begin position="463"/>
        <end position="479"/>
    </location>
</feature>
<proteinExistence type="predicted"/>
<dbReference type="Gene3D" id="1.20.1720.10">
    <property type="entry name" value="Multidrug resistance protein D"/>
    <property type="match status" value="1"/>
</dbReference>
<dbReference type="GO" id="GO:0022857">
    <property type="term" value="F:transmembrane transporter activity"/>
    <property type="evidence" value="ECO:0007669"/>
    <property type="project" value="InterPro"/>
</dbReference>
<dbReference type="AlphaFoldDB" id="A0A1T4YVN0"/>
<feature type="transmembrane region" description="Helical" evidence="5">
    <location>
        <begin position="346"/>
        <end position="368"/>
    </location>
</feature>
<dbReference type="GO" id="GO:0005886">
    <property type="term" value="C:plasma membrane"/>
    <property type="evidence" value="ECO:0007669"/>
    <property type="project" value="UniProtKB-SubCell"/>
</dbReference>
<feature type="transmembrane region" description="Helical" evidence="5">
    <location>
        <begin position="423"/>
        <end position="443"/>
    </location>
</feature>
<dbReference type="Pfam" id="PF07690">
    <property type="entry name" value="MFS_1"/>
    <property type="match status" value="1"/>
</dbReference>
<feature type="transmembrane region" description="Helical" evidence="5">
    <location>
        <begin position="53"/>
        <end position="72"/>
    </location>
</feature>
<dbReference type="SUPFAM" id="SSF103473">
    <property type="entry name" value="MFS general substrate transporter"/>
    <property type="match status" value="1"/>
</dbReference>
<accession>A0A1T4YVN0</accession>
<dbReference type="PANTHER" id="PTHR42718:SF39">
    <property type="entry name" value="ACTINORHODIN TRANSPORTER-RELATED"/>
    <property type="match status" value="1"/>
</dbReference>
<comment type="subcellular location">
    <subcellularLocation>
        <location evidence="1">Cell membrane</location>
        <topology evidence="1">Multi-pass membrane protein</topology>
    </subcellularLocation>
</comment>
<dbReference type="PANTHER" id="PTHR42718">
    <property type="entry name" value="MAJOR FACILITATOR SUPERFAMILY MULTIDRUG TRANSPORTER MFSC"/>
    <property type="match status" value="1"/>
</dbReference>
<evidence type="ECO:0000256" key="2">
    <source>
        <dbReference type="ARBA" id="ARBA00022692"/>
    </source>
</evidence>
<dbReference type="STRING" id="1736691.SAMN06295964_1111"/>
<feature type="transmembrane region" description="Helical" evidence="5">
    <location>
        <begin position="84"/>
        <end position="103"/>
    </location>
</feature>
<feature type="transmembrane region" description="Helical" evidence="5">
    <location>
        <begin position="374"/>
        <end position="394"/>
    </location>
</feature>
<dbReference type="Proteomes" id="UP000191040">
    <property type="component" value="Chromosome I"/>
</dbReference>
<reference evidence="8" key="1">
    <citation type="submission" date="2017-02" db="EMBL/GenBank/DDBJ databases">
        <authorList>
            <person name="Varghese N."/>
            <person name="Submissions S."/>
        </authorList>
    </citation>
    <scope>NUCLEOTIDE SEQUENCE [LARGE SCALE GENOMIC DNA]</scope>
    <source>
        <strain evidence="8">9H-4</strain>
    </source>
</reference>
<feature type="transmembrane region" description="Helical" evidence="5">
    <location>
        <begin position="212"/>
        <end position="233"/>
    </location>
</feature>
<name>A0A1T4YVN0_9ACTN</name>
<keyword evidence="2 5" id="KW-0812">Transmembrane</keyword>
<sequence>MTSAAETDSATVANRAAVLVLCGVTAGMLLLDLHKVTIAIPSIERALDAGPTGIQLVSAAYVVCFAVTLVPAGRIGDQGRRLALTYAGLWLSLVASIVCAVAPGVATLVVGRAALGVAAGLLMPQMMGIVQQLYAPHERGKAFGTYGICVSLSTALGPSVGGLLISLPVLGWRGVFVMNLPVTVALLVAAHRLLPAVGRAQSGGGRRPDVDVVGLLLGAAALVLVLTPFILTTGRPGDVGARWWVLLPAGLAAWAFVRRSRGRVAAGRSSVIDPSLLRITSFRHGVLVSLTWFASGPAVNLGLIIYLQEARGLSPLVTGLILLPSSATSILGAYLGGRLVDRWGRVLSGVGMTLVLATILGTLVLLHSAPSDPVLLVGIALLQLVSGLGGGLVVSPNHTMTLHDVPTGQGSAASSIGQLGQRVANSLGVAAASVAYYSLIYGAGETLASAPAALHLSSTDRTMAVAVFFLLLALAVVVADRRRQVRELLPVGAGRT</sequence>
<evidence type="ECO:0000256" key="3">
    <source>
        <dbReference type="ARBA" id="ARBA00022989"/>
    </source>
</evidence>
<protein>
    <submittedName>
        <fullName evidence="7">Predicted arabinose efflux permease, MFS family</fullName>
    </submittedName>
</protein>
<evidence type="ECO:0000256" key="1">
    <source>
        <dbReference type="ARBA" id="ARBA00004651"/>
    </source>
</evidence>
<evidence type="ECO:0000259" key="6">
    <source>
        <dbReference type="PROSITE" id="PS50850"/>
    </source>
</evidence>
<dbReference type="RefSeq" id="WP_078699225.1">
    <property type="nucleotide sequence ID" value="NZ_LT796768.1"/>
</dbReference>
<evidence type="ECO:0000256" key="4">
    <source>
        <dbReference type="ARBA" id="ARBA00023136"/>
    </source>
</evidence>
<feature type="transmembrane region" description="Helical" evidence="5">
    <location>
        <begin position="12"/>
        <end position="33"/>
    </location>
</feature>
<feature type="transmembrane region" description="Helical" evidence="5">
    <location>
        <begin position="313"/>
        <end position="334"/>
    </location>
</feature>
<gene>
    <name evidence="7" type="ORF">SAMN06295964_1111</name>
</gene>
<feature type="transmembrane region" description="Helical" evidence="5">
    <location>
        <begin position="286"/>
        <end position="307"/>
    </location>
</feature>
<dbReference type="PROSITE" id="PS50850">
    <property type="entry name" value="MFS"/>
    <property type="match status" value="1"/>
</dbReference>
<keyword evidence="8" id="KW-1185">Reference proteome</keyword>
<dbReference type="OrthoDB" id="7375466at2"/>
<evidence type="ECO:0000256" key="5">
    <source>
        <dbReference type="SAM" id="Phobius"/>
    </source>
</evidence>
<dbReference type="InterPro" id="IPR020846">
    <property type="entry name" value="MFS_dom"/>
</dbReference>
<evidence type="ECO:0000313" key="7">
    <source>
        <dbReference type="EMBL" id="SKB05897.1"/>
    </source>
</evidence>
<feature type="transmembrane region" description="Helical" evidence="5">
    <location>
        <begin position="171"/>
        <end position="191"/>
    </location>
</feature>
<dbReference type="CDD" id="cd17321">
    <property type="entry name" value="MFS_MMR_MDR_like"/>
    <property type="match status" value="1"/>
</dbReference>
<feature type="transmembrane region" description="Helical" evidence="5">
    <location>
        <begin position="109"/>
        <end position="130"/>
    </location>
</feature>
<organism evidence="7 8">
    <name type="scientific">Aeromicrobium choanae</name>
    <dbReference type="NCBI Taxonomy" id="1736691"/>
    <lineage>
        <taxon>Bacteria</taxon>
        <taxon>Bacillati</taxon>
        <taxon>Actinomycetota</taxon>
        <taxon>Actinomycetes</taxon>
        <taxon>Propionibacteriales</taxon>
        <taxon>Nocardioidaceae</taxon>
        <taxon>Aeromicrobium</taxon>
    </lineage>
</organism>
<dbReference type="InterPro" id="IPR011701">
    <property type="entry name" value="MFS"/>
</dbReference>